<reference evidence="2 3" key="1">
    <citation type="submission" date="2019-01" db="EMBL/GenBank/DDBJ databases">
        <title>Sequencing of cultivated peanut Arachis hypogaea provides insights into genome evolution and oil improvement.</title>
        <authorList>
            <person name="Chen X."/>
        </authorList>
    </citation>
    <scope>NUCLEOTIDE SEQUENCE [LARGE SCALE GENOMIC DNA]</scope>
    <source>
        <strain evidence="3">cv. Fuhuasheng</strain>
        <tissue evidence="2">Leaves</tissue>
    </source>
</reference>
<accession>A0A445CVH3</accession>
<dbReference type="AlphaFoldDB" id="A0A445CVH3"/>
<organism evidence="2 3">
    <name type="scientific">Arachis hypogaea</name>
    <name type="common">Peanut</name>
    <dbReference type="NCBI Taxonomy" id="3818"/>
    <lineage>
        <taxon>Eukaryota</taxon>
        <taxon>Viridiplantae</taxon>
        <taxon>Streptophyta</taxon>
        <taxon>Embryophyta</taxon>
        <taxon>Tracheophyta</taxon>
        <taxon>Spermatophyta</taxon>
        <taxon>Magnoliopsida</taxon>
        <taxon>eudicotyledons</taxon>
        <taxon>Gunneridae</taxon>
        <taxon>Pentapetalae</taxon>
        <taxon>rosids</taxon>
        <taxon>fabids</taxon>
        <taxon>Fabales</taxon>
        <taxon>Fabaceae</taxon>
        <taxon>Papilionoideae</taxon>
        <taxon>50 kb inversion clade</taxon>
        <taxon>dalbergioids sensu lato</taxon>
        <taxon>Dalbergieae</taxon>
        <taxon>Pterocarpus clade</taxon>
        <taxon>Arachis</taxon>
    </lineage>
</organism>
<gene>
    <name evidence="2" type="ORF">Ahy_A06g030182</name>
</gene>
<evidence type="ECO:0000313" key="3">
    <source>
        <dbReference type="Proteomes" id="UP000289738"/>
    </source>
</evidence>
<evidence type="ECO:0000256" key="1">
    <source>
        <dbReference type="SAM" id="MobiDB-lite"/>
    </source>
</evidence>
<name>A0A445CVH3_ARAHY</name>
<evidence type="ECO:0000313" key="2">
    <source>
        <dbReference type="EMBL" id="RYR54922.1"/>
    </source>
</evidence>
<dbReference type="EMBL" id="SDMP01000006">
    <property type="protein sequence ID" value="RYR54922.1"/>
    <property type="molecule type" value="Genomic_DNA"/>
</dbReference>
<sequence length="293" mass="32796">MRESKSESEGLEYTSDEPVVSSLSKSSIKLAWVRHIRDTKPLDTWESVQRYIRYHIFCLLETTLFADKSMAYAHAKWSHHPRTRTWMLRSVTSIRHDIDYMKSACNNLSHHSLHSHHSLPHSEHGHLGYEYAEFSLVSPQDETYVDDAVIRHFFASGGPLEDIFEAKPPQQSLQSHRASVDGSARQSHHTPTPDTRASGCIDPHLEIDAGRLNVLTDAPSSLNLNVPTPQEVVDKYIPGPSASAAAGGSGPIEGQGVGHQYSLCTDVRPLNRFTPSSFDKIVNKTIVFFKRKS</sequence>
<keyword evidence="3" id="KW-1185">Reference proteome</keyword>
<proteinExistence type="predicted"/>
<protein>
    <submittedName>
        <fullName evidence="2">Uncharacterized protein</fullName>
    </submittedName>
</protein>
<feature type="region of interest" description="Disordered" evidence="1">
    <location>
        <begin position="168"/>
        <end position="201"/>
    </location>
</feature>
<comment type="caution">
    <text evidence="2">The sequence shown here is derived from an EMBL/GenBank/DDBJ whole genome shotgun (WGS) entry which is preliminary data.</text>
</comment>
<dbReference type="Proteomes" id="UP000289738">
    <property type="component" value="Chromosome A06"/>
</dbReference>